<dbReference type="GeneID" id="87978331"/>
<organism evidence="1 2">
    <name type="scientific">Limosilactobacillus pontis DSM 8475</name>
    <dbReference type="NCBI Taxonomy" id="1423794"/>
    <lineage>
        <taxon>Bacteria</taxon>
        <taxon>Bacillati</taxon>
        <taxon>Bacillota</taxon>
        <taxon>Bacilli</taxon>
        <taxon>Lactobacillales</taxon>
        <taxon>Lactobacillaceae</taxon>
        <taxon>Limosilactobacillus</taxon>
    </lineage>
</organism>
<evidence type="ECO:0000313" key="2">
    <source>
        <dbReference type="Proteomes" id="UP000051085"/>
    </source>
</evidence>
<dbReference type="GO" id="GO:0006261">
    <property type="term" value="P:DNA-templated DNA replication"/>
    <property type="evidence" value="ECO:0007669"/>
    <property type="project" value="TreeGrafter"/>
</dbReference>
<dbReference type="GO" id="GO:0008408">
    <property type="term" value="F:3'-5' exonuclease activity"/>
    <property type="evidence" value="ECO:0007669"/>
    <property type="project" value="InterPro"/>
</dbReference>
<dbReference type="SUPFAM" id="SSF52540">
    <property type="entry name" value="P-loop containing nucleoside triphosphate hydrolases"/>
    <property type="match status" value="1"/>
</dbReference>
<dbReference type="InterPro" id="IPR027417">
    <property type="entry name" value="P-loop_NTPase"/>
</dbReference>
<dbReference type="PANTHER" id="PTHR11669">
    <property type="entry name" value="REPLICATION FACTOR C / DNA POLYMERASE III GAMMA-TAU SUBUNIT"/>
    <property type="match status" value="1"/>
</dbReference>
<dbReference type="Proteomes" id="UP000051085">
    <property type="component" value="Unassembled WGS sequence"/>
</dbReference>
<dbReference type="RefSeq" id="WP_057807435.1">
    <property type="nucleotide sequence ID" value="NZ_AZGO01000055.1"/>
</dbReference>
<dbReference type="Gene3D" id="3.40.50.300">
    <property type="entry name" value="P-loop containing nucleotide triphosphate hydrolases"/>
    <property type="match status" value="1"/>
</dbReference>
<dbReference type="Pfam" id="PF13177">
    <property type="entry name" value="DNA_pol3_delta2"/>
    <property type="match status" value="1"/>
</dbReference>
<dbReference type="InterPro" id="IPR050238">
    <property type="entry name" value="DNA_Rep/Repair_Clamp_Loader"/>
</dbReference>
<gene>
    <name evidence="1" type="ORF">FD34_GL000287</name>
</gene>
<name>A0A922PUI4_9LACO</name>
<dbReference type="NCBIfam" id="TIGR00678">
    <property type="entry name" value="holB"/>
    <property type="match status" value="1"/>
</dbReference>
<dbReference type="EMBL" id="AZGO01000055">
    <property type="protein sequence ID" value="KRM36027.1"/>
    <property type="molecule type" value="Genomic_DNA"/>
</dbReference>
<protein>
    <submittedName>
        <fullName evidence="1">DNA polymerase III, delta prime subunit</fullName>
    </submittedName>
</protein>
<proteinExistence type="predicted"/>
<dbReference type="InterPro" id="IPR004622">
    <property type="entry name" value="DNA_pol_HolB"/>
</dbReference>
<dbReference type="AlphaFoldDB" id="A0A922PUI4"/>
<dbReference type="NCBIfam" id="NF005972">
    <property type="entry name" value="PRK08058.1"/>
    <property type="match status" value="1"/>
</dbReference>
<reference evidence="1 2" key="1">
    <citation type="journal article" date="2015" name="Genome Announc.">
        <title>Expanding the biotechnology potential of lactobacilli through comparative genomics of 213 strains and associated genera.</title>
        <authorList>
            <person name="Sun Z."/>
            <person name="Harris H.M."/>
            <person name="McCann A."/>
            <person name="Guo C."/>
            <person name="Argimon S."/>
            <person name="Zhang W."/>
            <person name="Yang X."/>
            <person name="Jeffery I.B."/>
            <person name="Cooney J.C."/>
            <person name="Kagawa T.F."/>
            <person name="Liu W."/>
            <person name="Song Y."/>
            <person name="Salvetti E."/>
            <person name="Wrobel A."/>
            <person name="Rasinkangas P."/>
            <person name="Parkhill J."/>
            <person name="Rea M.C."/>
            <person name="O'Sullivan O."/>
            <person name="Ritari J."/>
            <person name="Douillard F.P."/>
            <person name="Paul Ross R."/>
            <person name="Yang R."/>
            <person name="Briner A.E."/>
            <person name="Felis G.E."/>
            <person name="de Vos W.M."/>
            <person name="Barrangou R."/>
            <person name="Klaenhammer T.R."/>
            <person name="Caufield P.W."/>
            <person name="Cui Y."/>
            <person name="Zhang H."/>
            <person name="O'Toole P.W."/>
        </authorList>
    </citation>
    <scope>NUCLEOTIDE SEQUENCE [LARGE SCALE GENOMIC DNA]</scope>
    <source>
        <strain evidence="1 2">DSM 8475</strain>
    </source>
</reference>
<evidence type="ECO:0000313" key="1">
    <source>
        <dbReference type="EMBL" id="KRM36027.1"/>
    </source>
</evidence>
<sequence>MAEEPQERAERLQPRIVARLKRILDKHELAHAYLFVGPDGSGKLEVARWLALRLFCLHPQDGEPDLTCAECQRILSGNHPDIVTAAAEGRQIKVDEIRHLKAEFTKSAMEGSQKLFIIQDADKMTTGAANSLLKFIEEPGPGVYILMLTTNKSAVLPTIRSRTQVIEMQPLRRADLLDQLAALEIPKGQRLVAIGLTDSVQQVQEWCADGWFAQAVTGVSQWFNSVSQGNMLAFVEVQTKLVKLATDRDKQQVLLDLITLIWRDALLVANGISDPDRLHFVNEQGQMQALAGQYSMAQLLTVSQLTLEIRHLLGQNVNFQNIVEQLTIRIVQTLRAVGAE</sequence>
<dbReference type="GO" id="GO:0003887">
    <property type="term" value="F:DNA-directed DNA polymerase activity"/>
    <property type="evidence" value="ECO:0007669"/>
    <property type="project" value="InterPro"/>
</dbReference>
<comment type="caution">
    <text evidence="1">The sequence shown here is derived from an EMBL/GenBank/DDBJ whole genome shotgun (WGS) entry which is preliminary data.</text>
</comment>
<dbReference type="PANTHER" id="PTHR11669:SF8">
    <property type="entry name" value="DNA POLYMERASE III SUBUNIT DELTA"/>
    <property type="match status" value="1"/>
</dbReference>
<accession>A0A922PUI4</accession>